<dbReference type="PROSITE" id="PS50863">
    <property type="entry name" value="B3"/>
    <property type="match status" value="3"/>
</dbReference>
<feature type="domain" description="HMG box" evidence="8">
    <location>
        <begin position="151"/>
        <end position="189"/>
    </location>
</feature>
<evidence type="ECO:0000259" key="9">
    <source>
        <dbReference type="PROSITE" id="PS50863"/>
    </source>
</evidence>
<evidence type="ECO:0008006" key="12">
    <source>
        <dbReference type="Google" id="ProtNLM"/>
    </source>
</evidence>
<evidence type="ECO:0000256" key="4">
    <source>
        <dbReference type="ARBA" id="ARBA00023163"/>
    </source>
</evidence>
<dbReference type="SUPFAM" id="SSF47095">
    <property type="entry name" value="HMG-box"/>
    <property type="match status" value="2"/>
</dbReference>
<evidence type="ECO:0000259" key="8">
    <source>
        <dbReference type="PROSITE" id="PS50118"/>
    </source>
</evidence>
<organism evidence="10 11">
    <name type="scientific">Solanum tuberosum</name>
    <name type="common">Potato</name>
    <dbReference type="NCBI Taxonomy" id="4113"/>
    <lineage>
        <taxon>Eukaryota</taxon>
        <taxon>Viridiplantae</taxon>
        <taxon>Streptophyta</taxon>
        <taxon>Embryophyta</taxon>
        <taxon>Tracheophyta</taxon>
        <taxon>Spermatophyta</taxon>
        <taxon>Magnoliopsida</taxon>
        <taxon>eudicotyledons</taxon>
        <taxon>Gunneridae</taxon>
        <taxon>Pentapetalae</taxon>
        <taxon>asterids</taxon>
        <taxon>lamiids</taxon>
        <taxon>Solanales</taxon>
        <taxon>Solanaceae</taxon>
        <taxon>Solanoideae</taxon>
        <taxon>Solaneae</taxon>
        <taxon>Solanum</taxon>
    </lineage>
</organism>
<dbReference type="CDD" id="cd10017">
    <property type="entry name" value="B3_DNA"/>
    <property type="match status" value="3"/>
</dbReference>
<evidence type="ECO:0000313" key="11">
    <source>
        <dbReference type="Proteomes" id="UP000826656"/>
    </source>
</evidence>
<dbReference type="Proteomes" id="UP000826656">
    <property type="component" value="Unassembled WGS sequence"/>
</dbReference>
<evidence type="ECO:0000256" key="3">
    <source>
        <dbReference type="ARBA" id="ARBA00023125"/>
    </source>
</evidence>
<dbReference type="SUPFAM" id="SSF101936">
    <property type="entry name" value="DNA-binding pseudobarrel domain"/>
    <property type="match status" value="3"/>
</dbReference>
<feature type="domain" description="TF-B3" evidence="9">
    <location>
        <begin position="1"/>
        <end position="67"/>
    </location>
</feature>
<protein>
    <recommendedName>
        <fullName evidence="12">B3 domain-containing protein</fullName>
    </recommendedName>
</protein>
<dbReference type="InterPro" id="IPR036910">
    <property type="entry name" value="HMG_box_dom_sf"/>
</dbReference>
<dbReference type="Pfam" id="PF00505">
    <property type="entry name" value="HMG_box"/>
    <property type="match status" value="2"/>
</dbReference>
<keyword evidence="3 6" id="KW-0238">DNA-binding</keyword>
<feature type="DNA-binding region" description="HMG box" evidence="6">
    <location>
        <begin position="151"/>
        <end position="189"/>
    </location>
</feature>
<evidence type="ECO:0000256" key="6">
    <source>
        <dbReference type="PROSITE-ProRule" id="PRU00267"/>
    </source>
</evidence>
<feature type="compositionally biased region" description="Basic and acidic residues" evidence="7">
    <location>
        <begin position="249"/>
        <end position="272"/>
    </location>
</feature>
<reference evidence="10 11" key="1">
    <citation type="journal article" date="2021" name="bioRxiv">
        <title>Chromosome-scale and haplotype-resolved genome assembly of a tetraploid potato cultivar.</title>
        <authorList>
            <person name="Sun H."/>
            <person name="Jiao W.-B."/>
            <person name="Krause K."/>
            <person name="Campoy J.A."/>
            <person name="Goel M."/>
            <person name="Folz-Donahue K."/>
            <person name="Kukat C."/>
            <person name="Huettel B."/>
            <person name="Schneeberger K."/>
        </authorList>
    </citation>
    <scope>NUCLEOTIDE SEQUENCE [LARGE SCALE GENOMIC DNA]</scope>
    <source>
        <strain evidence="10">SolTubOtavaFocal</strain>
        <tissue evidence="10">Leaves</tissue>
    </source>
</reference>
<feature type="DNA-binding region" description="HMG box" evidence="6">
    <location>
        <begin position="301"/>
        <end position="362"/>
    </location>
</feature>
<accession>A0ABQ7VHJ9</accession>
<evidence type="ECO:0000256" key="5">
    <source>
        <dbReference type="ARBA" id="ARBA00023242"/>
    </source>
</evidence>
<name>A0ABQ7VHJ9_SOLTU</name>
<dbReference type="SMART" id="SM00398">
    <property type="entry name" value="HMG"/>
    <property type="match status" value="2"/>
</dbReference>
<evidence type="ECO:0000256" key="1">
    <source>
        <dbReference type="ARBA" id="ARBA00004123"/>
    </source>
</evidence>
<feature type="compositionally biased region" description="Basic and acidic residues" evidence="7">
    <location>
        <begin position="94"/>
        <end position="103"/>
    </location>
</feature>
<dbReference type="InterPro" id="IPR009071">
    <property type="entry name" value="HMG_box_dom"/>
</dbReference>
<evidence type="ECO:0000256" key="2">
    <source>
        <dbReference type="ARBA" id="ARBA00023015"/>
    </source>
</evidence>
<dbReference type="InterPro" id="IPR015300">
    <property type="entry name" value="DNA-bd_pseudobarrel_sf"/>
</dbReference>
<dbReference type="InterPro" id="IPR044837">
    <property type="entry name" value="REM16-like"/>
</dbReference>
<feature type="region of interest" description="Disordered" evidence="7">
    <location>
        <begin position="249"/>
        <end position="276"/>
    </location>
</feature>
<sequence length="662" mass="75402">MLAKTCLLHTNEGVLWEAKIIRKNSNSLICEGDWPQFVVYHKLRPGDVLLFFLVDKSTFLVVPYTQKSGRNFHGRQPFKELSSSSEEEEEEDIEPSRNSKESSDSVEESIDPSSCSKNREYPSYSHLDHAMSGVKSCLSFIFSTIKSFDAVEKLVRDKWKQMSDAEKAPYIAETEKRRVEYAKVLNSYNQLMAAGYAEAEKRRVEYAKVLNSYNQLIAAGYAEAEKRRVEYAKVLNSYNQLMAAGYAEAEKPDKSRSEVDPSSDSKEGDKSNAKANYVFHMKKKAPGLKKLRRLARGLDIPKRPTSAYFIFMEEFRKQFRELNPSIKSIAVVGKAGGSRYAEQEESDESRGFRKTLRTDTARTLHILRYLVARSFICTGQQKKRQDGGVEEDDDVSVDIQNNIIEEEESQGENEQQSEVERDEEMALNYQKAKAFKSNNPFIISIMHPSYVSHSFSLSIPKKFAKRYFLNHRNVVLSVTGKGSWSVKCTIGTKNAKFSWKALVLDNKLKTGDVCVFKVIEGTMPVSINVIIFPAVFNTSKHAEVVSDSEDPCSQYISADYQRAKAFTSENPFFIRVMQSSYVSGNSLNIPRVIGWEIFFAKRSDLVLQVPSKRSWALKCNRAKEYAKLTSGWKEFVFDNNIKVGDVCVFEQIRSISLKHVRP</sequence>
<comment type="caution">
    <text evidence="10">The sequence shown here is derived from an EMBL/GenBank/DDBJ whole genome shotgun (WGS) entry which is preliminary data.</text>
</comment>
<evidence type="ECO:0000313" key="10">
    <source>
        <dbReference type="EMBL" id="KAH0763544.1"/>
    </source>
</evidence>
<feature type="domain" description="TF-B3" evidence="9">
    <location>
        <begin position="442"/>
        <end position="533"/>
    </location>
</feature>
<dbReference type="Gene3D" id="1.10.30.10">
    <property type="entry name" value="High mobility group box domain"/>
    <property type="match status" value="2"/>
</dbReference>
<keyword evidence="11" id="KW-1185">Reference proteome</keyword>
<dbReference type="Gene3D" id="2.40.330.10">
    <property type="entry name" value="DNA-binding pseudobarrel domain"/>
    <property type="match status" value="3"/>
</dbReference>
<gene>
    <name evidence="10" type="ORF">KY290_019617</name>
</gene>
<dbReference type="InterPro" id="IPR003340">
    <property type="entry name" value="B3_DNA-bd"/>
</dbReference>
<keyword evidence="2" id="KW-0805">Transcription regulation</keyword>
<evidence type="ECO:0000256" key="7">
    <source>
        <dbReference type="SAM" id="MobiDB-lite"/>
    </source>
</evidence>
<dbReference type="EMBL" id="JAIVGD010000013">
    <property type="protein sequence ID" value="KAH0763544.1"/>
    <property type="molecule type" value="Genomic_DNA"/>
</dbReference>
<proteinExistence type="predicted"/>
<dbReference type="PROSITE" id="PS50118">
    <property type="entry name" value="HMG_BOX_2"/>
    <property type="match status" value="2"/>
</dbReference>
<dbReference type="Pfam" id="PF02362">
    <property type="entry name" value="B3"/>
    <property type="match status" value="2"/>
</dbReference>
<feature type="domain" description="TF-B3" evidence="9">
    <location>
        <begin position="572"/>
        <end position="662"/>
    </location>
</feature>
<dbReference type="SMART" id="SM01019">
    <property type="entry name" value="B3"/>
    <property type="match status" value="2"/>
</dbReference>
<comment type="subcellular location">
    <subcellularLocation>
        <location evidence="1">Nucleus</location>
    </subcellularLocation>
</comment>
<keyword evidence="4" id="KW-0804">Transcription</keyword>
<dbReference type="PANTHER" id="PTHR31391">
    <property type="entry name" value="B3 DOMAIN-CONTAINING PROTEIN OS11G0197600-RELATED"/>
    <property type="match status" value="1"/>
</dbReference>
<feature type="domain" description="HMG box" evidence="8">
    <location>
        <begin position="301"/>
        <end position="362"/>
    </location>
</feature>
<dbReference type="PANTHER" id="PTHR31391:SF146">
    <property type="entry name" value="TF-B3 DOMAIN-CONTAINING PROTEIN"/>
    <property type="match status" value="1"/>
</dbReference>
<keyword evidence="5 6" id="KW-0539">Nucleus</keyword>
<feature type="region of interest" description="Disordered" evidence="7">
    <location>
        <begin position="73"/>
        <end position="117"/>
    </location>
</feature>